<evidence type="ECO:0000313" key="2">
    <source>
        <dbReference type="EMBL" id="KAK9130664.1"/>
    </source>
</evidence>
<sequence>MGQVFDLASLRLVFARMARDTDELKGSRTPGIVFGLEAAKGVAGDCGHNATYGNMILVARVIFTCLAVRMWSRLDVLSWGIQIYKLRSGYEQEQGKRGTRRLSLSGGPGRGDRTDPAKPGPTGVGQPGSNLVGVDQFVVMKHLTNSLQTYSYVKFVAFFDINSTMTSTSDVEEVPDTNKMYSSFNLKSPTCHSRHIDAAFSAAELLVHLPNISETYEDFSQVNFGADVDVACTYARLWEEMHAAMAILVWDKRFVTDCEVVNLATWN</sequence>
<gene>
    <name evidence="2" type="ORF">Sjap_011151</name>
</gene>
<organism evidence="2 3">
    <name type="scientific">Stephania japonica</name>
    <dbReference type="NCBI Taxonomy" id="461633"/>
    <lineage>
        <taxon>Eukaryota</taxon>
        <taxon>Viridiplantae</taxon>
        <taxon>Streptophyta</taxon>
        <taxon>Embryophyta</taxon>
        <taxon>Tracheophyta</taxon>
        <taxon>Spermatophyta</taxon>
        <taxon>Magnoliopsida</taxon>
        <taxon>Ranunculales</taxon>
        <taxon>Menispermaceae</taxon>
        <taxon>Menispermoideae</taxon>
        <taxon>Cissampelideae</taxon>
        <taxon>Stephania</taxon>
    </lineage>
</organism>
<comment type="caution">
    <text evidence="2">The sequence shown here is derived from an EMBL/GenBank/DDBJ whole genome shotgun (WGS) entry which is preliminary data.</text>
</comment>
<dbReference type="EMBL" id="JBBNAE010000004">
    <property type="protein sequence ID" value="KAK9130664.1"/>
    <property type="molecule type" value="Genomic_DNA"/>
</dbReference>
<feature type="region of interest" description="Disordered" evidence="1">
    <location>
        <begin position="95"/>
        <end position="128"/>
    </location>
</feature>
<accession>A0AAP0JAU8</accession>
<evidence type="ECO:0000313" key="3">
    <source>
        <dbReference type="Proteomes" id="UP001417504"/>
    </source>
</evidence>
<dbReference type="AlphaFoldDB" id="A0AAP0JAU8"/>
<evidence type="ECO:0000256" key="1">
    <source>
        <dbReference type="SAM" id="MobiDB-lite"/>
    </source>
</evidence>
<keyword evidence="3" id="KW-1185">Reference proteome</keyword>
<reference evidence="2 3" key="1">
    <citation type="submission" date="2024-01" db="EMBL/GenBank/DDBJ databases">
        <title>Genome assemblies of Stephania.</title>
        <authorList>
            <person name="Yang L."/>
        </authorList>
    </citation>
    <scope>NUCLEOTIDE SEQUENCE [LARGE SCALE GENOMIC DNA]</scope>
    <source>
        <strain evidence="2">QJT</strain>
        <tissue evidence="2">Leaf</tissue>
    </source>
</reference>
<protein>
    <submittedName>
        <fullName evidence="2">Uncharacterized protein</fullName>
    </submittedName>
</protein>
<name>A0AAP0JAU8_9MAGN</name>
<dbReference type="Proteomes" id="UP001417504">
    <property type="component" value="Unassembled WGS sequence"/>
</dbReference>
<proteinExistence type="predicted"/>